<keyword evidence="2" id="KW-1185">Reference proteome</keyword>
<gene>
    <name evidence="1" type="ORF">TBRA_LOCUS2793</name>
</gene>
<evidence type="ECO:0000313" key="2">
    <source>
        <dbReference type="Proteomes" id="UP000479190"/>
    </source>
</evidence>
<proteinExistence type="predicted"/>
<protein>
    <submittedName>
        <fullName evidence="1">Uncharacterized protein</fullName>
    </submittedName>
</protein>
<reference evidence="1 2" key="1">
    <citation type="submission" date="2020-02" db="EMBL/GenBank/DDBJ databases">
        <authorList>
            <person name="Ferguson B K."/>
        </authorList>
    </citation>
    <scope>NUCLEOTIDE SEQUENCE [LARGE SCALE GENOMIC DNA]</scope>
</reference>
<sequence length="246" mass="28517">MSLQVASDGDEIPFRCGWRVLGEMKLARDEKTHTLTRRRSPVFSTKKRQEERKRRFFHVVQNRWRPSFQWNFLLSYSYYYLGSEAKAYIAGGILGKTRVVEKTRVLRDSNSTSRVFSSTRTALVKDTKFHNVFQSHLIYTMGFLAKKVKLKNSSSDSNAPEVVIFILLKTFLAHRLKYYPSSEMSTLVEAPAELLNSNHSLMIRNRWHLVLIFEILSGSKGATRLSIFFNKLKNSTRHKQTSSKAI</sequence>
<organism evidence="1 2">
    <name type="scientific">Trichogramma brassicae</name>
    <dbReference type="NCBI Taxonomy" id="86971"/>
    <lineage>
        <taxon>Eukaryota</taxon>
        <taxon>Metazoa</taxon>
        <taxon>Ecdysozoa</taxon>
        <taxon>Arthropoda</taxon>
        <taxon>Hexapoda</taxon>
        <taxon>Insecta</taxon>
        <taxon>Pterygota</taxon>
        <taxon>Neoptera</taxon>
        <taxon>Endopterygota</taxon>
        <taxon>Hymenoptera</taxon>
        <taxon>Apocrita</taxon>
        <taxon>Proctotrupomorpha</taxon>
        <taxon>Chalcidoidea</taxon>
        <taxon>Trichogrammatidae</taxon>
        <taxon>Trichogramma</taxon>
    </lineage>
</organism>
<accession>A0A6H5I0S0</accession>
<dbReference type="Proteomes" id="UP000479190">
    <property type="component" value="Unassembled WGS sequence"/>
</dbReference>
<evidence type="ECO:0000313" key="1">
    <source>
        <dbReference type="EMBL" id="CAB0030806.1"/>
    </source>
</evidence>
<dbReference type="EMBL" id="CADCXV010000546">
    <property type="protein sequence ID" value="CAB0030806.1"/>
    <property type="molecule type" value="Genomic_DNA"/>
</dbReference>
<dbReference type="AlphaFoldDB" id="A0A6H5I0S0"/>
<name>A0A6H5I0S0_9HYME</name>